<accession>A0ACB9R350</accession>
<dbReference type="Proteomes" id="UP001057402">
    <property type="component" value="Chromosome 4"/>
</dbReference>
<keyword evidence="2" id="KW-1185">Reference proteome</keyword>
<protein>
    <submittedName>
        <fullName evidence="1">Uncharacterized protein</fullName>
    </submittedName>
</protein>
<reference evidence="2" key="1">
    <citation type="journal article" date="2023" name="Front. Plant Sci.">
        <title>Chromosomal-level genome assembly of Melastoma candidum provides insights into trichome evolution.</title>
        <authorList>
            <person name="Zhong Y."/>
            <person name="Wu W."/>
            <person name="Sun C."/>
            <person name="Zou P."/>
            <person name="Liu Y."/>
            <person name="Dai S."/>
            <person name="Zhou R."/>
        </authorList>
    </citation>
    <scope>NUCLEOTIDE SEQUENCE [LARGE SCALE GENOMIC DNA]</scope>
</reference>
<evidence type="ECO:0000313" key="2">
    <source>
        <dbReference type="Proteomes" id="UP001057402"/>
    </source>
</evidence>
<organism evidence="1 2">
    <name type="scientific">Melastoma candidum</name>
    <dbReference type="NCBI Taxonomy" id="119954"/>
    <lineage>
        <taxon>Eukaryota</taxon>
        <taxon>Viridiplantae</taxon>
        <taxon>Streptophyta</taxon>
        <taxon>Embryophyta</taxon>
        <taxon>Tracheophyta</taxon>
        <taxon>Spermatophyta</taxon>
        <taxon>Magnoliopsida</taxon>
        <taxon>eudicotyledons</taxon>
        <taxon>Gunneridae</taxon>
        <taxon>Pentapetalae</taxon>
        <taxon>rosids</taxon>
        <taxon>malvids</taxon>
        <taxon>Myrtales</taxon>
        <taxon>Melastomataceae</taxon>
        <taxon>Melastomatoideae</taxon>
        <taxon>Melastomateae</taxon>
        <taxon>Melastoma</taxon>
    </lineage>
</organism>
<sequence>MRQPFVAECKEHRCCPRKLLQSLFAYLHYPGYSKSGWMGCNLGRDCDSRSHPHPPCDFEENDEIYDAVRQSERDGTEKGGDLDKERKDRTLDEMAEEAEEYQKLLS</sequence>
<gene>
    <name evidence="1" type="ORF">MLD38_010194</name>
</gene>
<name>A0ACB9R350_9MYRT</name>
<evidence type="ECO:0000313" key="1">
    <source>
        <dbReference type="EMBL" id="KAI4371898.1"/>
    </source>
</evidence>
<proteinExistence type="predicted"/>
<dbReference type="EMBL" id="CM042883">
    <property type="protein sequence ID" value="KAI4371898.1"/>
    <property type="molecule type" value="Genomic_DNA"/>
</dbReference>
<comment type="caution">
    <text evidence="1">The sequence shown here is derived from an EMBL/GenBank/DDBJ whole genome shotgun (WGS) entry which is preliminary data.</text>
</comment>